<dbReference type="Pfam" id="PF07992">
    <property type="entry name" value="Pyr_redox_2"/>
    <property type="match status" value="1"/>
</dbReference>
<sequence>MSGANPSAPVVIVGAAMGGLRAAESLRRSGYTGAIRVVGEELHAPYNRPPLSKEVLATDVTHEAVAFPSRAEMGDVEWMLGVRASTVDLEARTLTTDDGQVQPWRALVIATGLRARRLDFRPIAGRHVVRSLDDAMALRAELTAGARVVVVGSGFLGCELSATASKLGCSVTVVTPSVEPMIRPLGSLVGQEMRRRLNVEGVEIFTGVTVAAINGGTSVESVELSDGRVVPADVVIESVGSDCNIEWLEGTGLDMGDGVLADNAMRAVTTEGVALDDVYVVGDIARFPNPMFDDVPRRIEHWNIPTDTGKRAGAVLAAHLADDGSFDDVVAKPFAPMPSFWSNQFEIKLQAYGLLGLVTDDDVRILEGDLADQVAVGYYRDDRLVGVLGIGMKAALLPYRKQIAEGGV</sequence>
<organism evidence="7 8">
    <name type="scientific">Rhodoglobus vestalii</name>
    <dbReference type="NCBI Taxonomy" id="193384"/>
    <lineage>
        <taxon>Bacteria</taxon>
        <taxon>Bacillati</taxon>
        <taxon>Actinomycetota</taxon>
        <taxon>Actinomycetes</taxon>
        <taxon>Micrococcales</taxon>
        <taxon>Microbacteriaceae</taxon>
        <taxon>Rhodoglobus</taxon>
    </lineage>
</organism>
<dbReference type="Gene3D" id="3.50.50.60">
    <property type="entry name" value="FAD/NAD(P)-binding domain"/>
    <property type="match status" value="2"/>
</dbReference>
<evidence type="ECO:0000313" key="7">
    <source>
        <dbReference type="EMBL" id="TQO19160.1"/>
    </source>
</evidence>
<dbReference type="AlphaFoldDB" id="A0A8H2K4R7"/>
<dbReference type="GO" id="GO:0005737">
    <property type="term" value="C:cytoplasm"/>
    <property type="evidence" value="ECO:0007669"/>
    <property type="project" value="TreeGrafter"/>
</dbReference>
<dbReference type="SUPFAM" id="SSF51905">
    <property type="entry name" value="FAD/NAD(P)-binding domain"/>
    <property type="match status" value="2"/>
</dbReference>
<dbReference type="EMBL" id="VFRA01000001">
    <property type="protein sequence ID" value="TQO19160.1"/>
    <property type="molecule type" value="Genomic_DNA"/>
</dbReference>
<dbReference type="Gene3D" id="3.30.390.30">
    <property type="match status" value="1"/>
</dbReference>
<name>A0A8H2K4R7_9MICO</name>
<keyword evidence="2" id="KW-0285">Flavoprotein</keyword>
<dbReference type="PANTHER" id="PTHR43557:SF2">
    <property type="entry name" value="RIESKE DOMAIN-CONTAINING PROTEIN-RELATED"/>
    <property type="match status" value="1"/>
</dbReference>
<dbReference type="Pfam" id="PF14759">
    <property type="entry name" value="Reductase_C"/>
    <property type="match status" value="1"/>
</dbReference>
<dbReference type="InterPro" id="IPR050446">
    <property type="entry name" value="FAD-oxidoreductase/Apoptosis"/>
</dbReference>
<keyword evidence="3" id="KW-0274">FAD</keyword>
<evidence type="ECO:0000259" key="5">
    <source>
        <dbReference type="Pfam" id="PF07992"/>
    </source>
</evidence>
<dbReference type="Proteomes" id="UP000316560">
    <property type="component" value="Unassembled WGS sequence"/>
</dbReference>
<evidence type="ECO:0000256" key="3">
    <source>
        <dbReference type="ARBA" id="ARBA00022827"/>
    </source>
</evidence>
<accession>A0A8H2K4R7</accession>
<dbReference type="InterPro" id="IPR028202">
    <property type="entry name" value="Reductase_C"/>
</dbReference>
<reference evidence="7 8" key="1">
    <citation type="submission" date="2019-06" db="EMBL/GenBank/DDBJ databases">
        <title>Sequencing the genomes of 1000 actinobacteria strains.</title>
        <authorList>
            <person name="Klenk H.-P."/>
        </authorList>
    </citation>
    <scope>NUCLEOTIDE SEQUENCE [LARGE SCALE GENOMIC DNA]</scope>
    <source>
        <strain evidence="7 8">DSM 21947</strain>
    </source>
</reference>
<dbReference type="GO" id="GO:0016651">
    <property type="term" value="F:oxidoreductase activity, acting on NAD(P)H"/>
    <property type="evidence" value="ECO:0007669"/>
    <property type="project" value="TreeGrafter"/>
</dbReference>
<dbReference type="PRINTS" id="PR00368">
    <property type="entry name" value="FADPNR"/>
</dbReference>
<comment type="caution">
    <text evidence="7">The sequence shown here is derived from an EMBL/GenBank/DDBJ whole genome shotgun (WGS) entry which is preliminary data.</text>
</comment>
<proteinExistence type="predicted"/>
<dbReference type="SUPFAM" id="SSF55424">
    <property type="entry name" value="FAD/NAD-linked reductases, dimerisation (C-terminal) domain"/>
    <property type="match status" value="1"/>
</dbReference>
<dbReference type="InterPro" id="IPR016156">
    <property type="entry name" value="FAD/NAD-linked_Rdtase_dimer_sf"/>
</dbReference>
<dbReference type="InterPro" id="IPR023753">
    <property type="entry name" value="FAD/NAD-binding_dom"/>
</dbReference>
<evidence type="ECO:0000256" key="4">
    <source>
        <dbReference type="ARBA" id="ARBA00023002"/>
    </source>
</evidence>
<dbReference type="PANTHER" id="PTHR43557">
    <property type="entry name" value="APOPTOSIS-INDUCING FACTOR 1"/>
    <property type="match status" value="1"/>
</dbReference>
<comment type="cofactor">
    <cofactor evidence="1">
        <name>FAD</name>
        <dbReference type="ChEBI" id="CHEBI:57692"/>
    </cofactor>
</comment>
<dbReference type="InterPro" id="IPR036188">
    <property type="entry name" value="FAD/NAD-bd_sf"/>
</dbReference>
<keyword evidence="4" id="KW-0560">Oxidoreductase</keyword>
<evidence type="ECO:0000313" key="8">
    <source>
        <dbReference type="Proteomes" id="UP000316560"/>
    </source>
</evidence>
<evidence type="ECO:0000256" key="2">
    <source>
        <dbReference type="ARBA" id="ARBA00022630"/>
    </source>
</evidence>
<gene>
    <name evidence="7" type="ORF">FB472_0699</name>
</gene>
<dbReference type="OrthoDB" id="1145at2"/>
<feature type="domain" description="FAD/NAD(P)-binding" evidence="5">
    <location>
        <begin position="10"/>
        <end position="302"/>
    </location>
</feature>
<protein>
    <submittedName>
        <fullName evidence="7">NAD/ferredoxin-dependent reductase-like protein</fullName>
    </submittedName>
</protein>
<keyword evidence="8" id="KW-1185">Reference proteome</keyword>
<evidence type="ECO:0000256" key="1">
    <source>
        <dbReference type="ARBA" id="ARBA00001974"/>
    </source>
</evidence>
<evidence type="ECO:0000259" key="6">
    <source>
        <dbReference type="Pfam" id="PF14759"/>
    </source>
</evidence>
<feature type="domain" description="Reductase C-terminal" evidence="6">
    <location>
        <begin position="340"/>
        <end position="406"/>
    </location>
</feature>
<dbReference type="RefSeq" id="WP_141989656.1">
    <property type="nucleotide sequence ID" value="NZ_VFRA01000001.1"/>
</dbReference>